<dbReference type="Proteomes" id="UP000310016">
    <property type="component" value="Unassembled WGS sequence"/>
</dbReference>
<sequence>MVKACEVSSGVVLHLVGFGVTYAMTGSLAAGGVVAVVEPLCMSVAHHFHDKVWHGFKARRLARVVAA</sequence>
<reference evidence="3 4" key="1">
    <citation type="submission" date="2019-04" db="EMBL/GenBank/DDBJ databases">
        <title>Chitiniphilus eburnea sp. nov., a novel chitinolytic bacterium isolated from aquaculture sludge.</title>
        <authorList>
            <person name="Sheng M."/>
        </authorList>
    </citation>
    <scope>NUCLEOTIDE SEQUENCE [LARGE SCALE GENOMIC DNA]</scope>
    <source>
        <strain evidence="3 4">HX-2-15</strain>
    </source>
</reference>
<keyword evidence="4" id="KW-1185">Reference proteome</keyword>
<dbReference type="OrthoDB" id="9133582at2"/>
<protein>
    <submittedName>
        <fullName evidence="3">DUF2061 domain-containing protein</fullName>
    </submittedName>
</protein>
<dbReference type="RefSeq" id="WP_136772313.1">
    <property type="nucleotide sequence ID" value="NZ_CP156074.1"/>
</dbReference>
<accession>A0A4U0Q523</accession>
<organism evidence="3 4">
    <name type="scientific">Chitiniphilus eburneus</name>
    <dbReference type="NCBI Taxonomy" id="2571148"/>
    <lineage>
        <taxon>Bacteria</taxon>
        <taxon>Pseudomonadati</taxon>
        <taxon>Pseudomonadota</taxon>
        <taxon>Betaproteobacteria</taxon>
        <taxon>Neisseriales</taxon>
        <taxon>Chitinibacteraceae</taxon>
        <taxon>Chitiniphilus</taxon>
    </lineage>
</organism>
<evidence type="ECO:0000259" key="2">
    <source>
        <dbReference type="Pfam" id="PF09834"/>
    </source>
</evidence>
<dbReference type="AlphaFoldDB" id="A0A4U0Q523"/>
<keyword evidence="1" id="KW-0812">Transmembrane</keyword>
<evidence type="ECO:0000313" key="3">
    <source>
        <dbReference type="EMBL" id="TJZ76263.1"/>
    </source>
</evidence>
<comment type="caution">
    <text evidence="3">The sequence shown here is derived from an EMBL/GenBank/DDBJ whole genome shotgun (WGS) entry which is preliminary data.</text>
</comment>
<keyword evidence="1" id="KW-1133">Transmembrane helix</keyword>
<evidence type="ECO:0000313" key="4">
    <source>
        <dbReference type="Proteomes" id="UP000310016"/>
    </source>
</evidence>
<proteinExistence type="predicted"/>
<name>A0A4U0Q523_9NEIS</name>
<dbReference type="EMBL" id="SUMF01000003">
    <property type="protein sequence ID" value="TJZ76263.1"/>
    <property type="molecule type" value="Genomic_DNA"/>
</dbReference>
<feature type="transmembrane region" description="Helical" evidence="1">
    <location>
        <begin position="12"/>
        <end position="37"/>
    </location>
</feature>
<feature type="domain" description="DUF2061" evidence="2">
    <location>
        <begin position="10"/>
        <end position="54"/>
    </location>
</feature>
<evidence type="ECO:0000256" key="1">
    <source>
        <dbReference type="SAM" id="Phobius"/>
    </source>
</evidence>
<dbReference type="Pfam" id="PF09834">
    <property type="entry name" value="DUF2061"/>
    <property type="match status" value="1"/>
</dbReference>
<dbReference type="InterPro" id="IPR018638">
    <property type="entry name" value="DUF2061_membrane"/>
</dbReference>
<keyword evidence="1" id="KW-0472">Membrane</keyword>
<gene>
    <name evidence="3" type="ORF">FAZ21_05665</name>
</gene>